<dbReference type="EMBL" id="CM039428">
    <property type="protein sequence ID" value="KAI4350268.1"/>
    <property type="molecule type" value="Genomic_DNA"/>
</dbReference>
<proteinExistence type="predicted"/>
<name>A0ACB9PPA2_BAUVA</name>
<keyword evidence="2" id="KW-1185">Reference proteome</keyword>
<sequence>MAIQAHLYPNAIGFPLYGSQDSVIDNGFAQSCFISQQKIQQQQLRQQNNERVWNQNMFFDTNVVVSNSKVNHGNNPNVSPMLNSQSLAAQFENQRQEIDQYIELKNENLRILLQEQRKQQLATLFKKLESQALYLLSQKDEELTQAATRKLQLEDFLRRLEAENQAWRRVAEENESMVLSLHNSLEEMKEKAFYHGFVAEDAESCCDETSEGTEENRVRDAEDQISRKTMMMVCRGCNSGSSSFLFLPCRHLSSCKACEPFLEACPVCGEPKKASIETFDFLG</sequence>
<evidence type="ECO:0000313" key="1">
    <source>
        <dbReference type="EMBL" id="KAI4350268.1"/>
    </source>
</evidence>
<comment type="caution">
    <text evidence="1">The sequence shown here is derived from an EMBL/GenBank/DDBJ whole genome shotgun (WGS) entry which is preliminary data.</text>
</comment>
<reference evidence="1 2" key="1">
    <citation type="journal article" date="2022" name="DNA Res.">
        <title>Chromosomal-level genome assembly of the orchid tree Bauhinia variegata (Leguminosae; Cercidoideae) supports the allotetraploid origin hypothesis of Bauhinia.</title>
        <authorList>
            <person name="Zhong Y."/>
            <person name="Chen Y."/>
            <person name="Zheng D."/>
            <person name="Pang J."/>
            <person name="Liu Y."/>
            <person name="Luo S."/>
            <person name="Meng S."/>
            <person name="Qian L."/>
            <person name="Wei D."/>
            <person name="Dai S."/>
            <person name="Zhou R."/>
        </authorList>
    </citation>
    <scope>NUCLEOTIDE SEQUENCE [LARGE SCALE GENOMIC DNA]</scope>
    <source>
        <strain evidence="1">BV-YZ2020</strain>
    </source>
</reference>
<evidence type="ECO:0000313" key="2">
    <source>
        <dbReference type="Proteomes" id="UP000828941"/>
    </source>
</evidence>
<accession>A0ACB9PPA2</accession>
<protein>
    <submittedName>
        <fullName evidence="1">Uncharacterized protein</fullName>
    </submittedName>
</protein>
<gene>
    <name evidence="1" type="ORF">L6164_004739</name>
</gene>
<dbReference type="Proteomes" id="UP000828941">
    <property type="component" value="Chromosome 3"/>
</dbReference>
<organism evidence="1 2">
    <name type="scientific">Bauhinia variegata</name>
    <name type="common">Purple orchid tree</name>
    <name type="synonym">Phanera variegata</name>
    <dbReference type="NCBI Taxonomy" id="167791"/>
    <lineage>
        <taxon>Eukaryota</taxon>
        <taxon>Viridiplantae</taxon>
        <taxon>Streptophyta</taxon>
        <taxon>Embryophyta</taxon>
        <taxon>Tracheophyta</taxon>
        <taxon>Spermatophyta</taxon>
        <taxon>Magnoliopsida</taxon>
        <taxon>eudicotyledons</taxon>
        <taxon>Gunneridae</taxon>
        <taxon>Pentapetalae</taxon>
        <taxon>rosids</taxon>
        <taxon>fabids</taxon>
        <taxon>Fabales</taxon>
        <taxon>Fabaceae</taxon>
        <taxon>Cercidoideae</taxon>
        <taxon>Cercideae</taxon>
        <taxon>Bauhiniinae</taxon>
        <taxon>Bauhinia</taxon>
    </lineage>
</organism>